<comment type="caution">
    <text evidence="1">The sequence shown here is derived from an EMBL/GenBank/DDBJ whole genome shotgun (WGS) entry which is preliminary data.</text>
</comment>
<evidence type="ECO:0008006" key="2">
    <source>
        <dbReference type="Google" id="ProtNLM"/>
    </source>
</evidence>
<organism evidence="1">
    <name type="scientific">Schlesneria paludicola</name>
    <dbReference type="NCBI Taxonomy" id="360056"/>
    <lineage>
        <taxon>Bacteria</taxon>
        <taxon>Pseudomonadati</taxon>
        <taxon>Planctomycetota</taxon>
        <taxon>Planctomycetia</taxon>
        <taxon>Planctomycetales</taxon>
        <taxon>Planctomycetaceae</taxon>
        <taxon>Schlesneria</taxon>
    </lineage>
</organism>
<gene>
    <name evidence="1" type="ORF">ENQ76_09480</name>
</gene>
<dbReference type="EMBL" id="DSOK01000267">
    <property type="protein sequence ID" value="HEN15682.1"/>
    <property type="molecule type" value="Genomic_DNA"/>
</dbReference>
<dbReference type="AlphaFoldDB" id="A0A7C2JZT8"/>
<protein>
    <recommendedName>
        <fullName evidence="2">BON domain-containing protein</fullName>
    </recommendedName>
</protein>
<proteinExistence type="predicted"/>
<name>A0A7C2JZT8_9PLAN</name>
<reference evidence="1" key="1">
    <citation type="journal article" date="2020" name="mSystems">
        <title>Genome- and Community-Level Interaction Insights into Carbon Utilization and Element Cycling Functions of Hydrothermarchaeota in Hydrothermal Sediment.</title>
        <authorList>
            <person name="Zhou Z."/>
            <person name="Liu Y."/>
            <person name="Xu W."/>
            <person name="Pan J."/>
            <person name="Luo Z.H."/>
            <person name="Li M."/>
        </authorList>
    </citation>
    <scope>NUCLEOTIDE SEQUENCE [LARGE SCALE GENOMIC DNA]</scope>
    <source>
        <strain evidence="1">SpSt-339</strain>
    </source>
</reference>
<sequence length="76" mass="8251">MVVGTVTAPRQSVADQIERVVRSRTGGRIRDLRVSVRGDRVVISGETSTFYDKQLASHAALQSVDSLLVQNDLVVA</sequence>
<accession>A0A7C2JZT8</accession>
<evidence type="ECO:0000313" key="1">
    <source>
        <dbReference type="EMBL" id="HEN15682.1"/>
    </source>
</evidence>